<dbReference type="Gene3D" id="1.10.20.10">
    <property type="entry name" value="Histone, subunit A"/>
    <property type="match status" value="1"/>
</dbReference>
<dbReference type="PANTHER" id="PTHR23428">
    <property type="entry name" value="HISTONE H2B"/>
    <property type="match status" value="1"/>
</dbReference>
<feature type="domain" description="Core Histone H2A/H2B/H3" evidence="3">
    <location>
        <begin position="51"/>
        <end position="129"/>
    </location>
</feature>
<dbReference type="AlphaFoldDB" id="A0A5E4CWQ7"/>
<dbReference type="GO" id="GO:0046982">
    <property type="term" value="F:protein heterodimerization activity"/>
    <property type="evidence" value="ECO:0007669"/>
    <property type="project" value="InterPro"/>
</dbReference>
<dbReference type="GO" id="GO:0030527">
    <property type="term" value="F:structural constituent of chromatin"/>
    <property type="evidence" value="ECO:0007669"/>
    <property type="project" value="InterPro"/>
</dbReference>
<evidence type="ECO:0000313" key="4">
    <source>
        <dbReference type="EMBL" id="KAF7461244.1"/>
    </source>
</evidence>
<dbReference type="Proteomes" id="UP000335636">
    <property type="component" value="Unassembled WGS sequence"/>
</dbReference>
<feature type="compositionally biased region" description="Basic residues" evidence="2">
    <location>
        <begin position="43"/>
        <end position="60"/>
    </location>
</feature>
<evidence type="ECO:0000313" key="6">
    <source>
        <dbReference type="Proteomes" id="UP000335636"/>
    </source>
</evidence>
<dbReference type="GO" id="GO:0000786">
    <property type="term" value="C:nucleosome"/>
    <property type="evidence" value="ECO:0007669"/>
    <property type="project" value="InterPro"/>
</dbReference>
<evidence type="ECO:0000256" key="1">
    <source>
        <dbReference type="ARBA" id="ARBA00006846"/>
    </source>
</evidence>
<feature type="region of interest" description="Disordered" evidence="2">
    <location>
        <begin position="1"/>
        <end position="60"/>
    </location>
</feature>
<accession>A0A5E4CWQ7</accession>
<dbReference type="FunFam" id="1.10.20.10:FF:000043">
    <property type="entry name" value="Histone H2B"/>
    <property type="match status" value="1"/>
</dbReference>
<dbReference type="SUPFAM" id="SSF47113">
    <property type="entry name" value="Histone-fold"/>
    <property type="match status" value="1"/>
</dbReference>
<dbReference type="InterPro" id="IPR000558">
    <property type="entry name" value="Histone_H2B"/>
</dbReference>
<dbReference type="Pfam" id="PF00125">
    <property type="entry name" value="Histone"/>
    <property type="match status" value="1"/>
</dbReference>
<dbReference type="GO" id="GO:0005634">
    <property type="term" value="C:nucleus"/>
    <property type="evidence" value="ECO:0007669"/>
    <property type="project" value="UniProtKB-ARBA"/>
</dbReference>
<comment type="similarity">
    <text evidence="1">Belongs to the histone H2B family.</text>
</comment>
<evidence type="ECO:0000313" key="5">
    <source>
        <dbReference type="EMBL" id="VTJ86257.1"/>
    </source>
</evidence>
<dbReference type="InterPro" id="IPR009072">
    <property type="entry name" value="Histone-fold"/>
</dbReference>
<name>A0A5E4CWQ7_MARMO</name>
<dbReference type="Proteomes" id="UP000662637">
    <property type="component" value="Unassembled WGS sequence"/>
</dbReference>
<dbReference type="EMBL" id="CABDUW010002304">
    <property type="protein sequence ID" value="VTJ86257.1"/>
    <property type="molecule type" value="Genomic_DNA"/>
</dbReference>
<dbReference type="PRINTS" id="PR00621">
    <property type="entry name" value="HISTONEH2B"/>
</dbReference>
<dbReference type="GO" id="GO:0003677">
    <property type="term" value="F:DNA binding"/>
    <property type="evidence" value="ECO:0007669"/>
    <property type="project" value="InterPro"/>
</dbReference>
<dbReference type="SMART" id="SM00427">
    <property type="entry name" value="H2B"/>
    <property type="match status" value="1"/>
</dbReference>
<organism evidence="5 6">
    <name type="scientific">Marmota monax</name>
    <name type="common">Woodchuck</name>
    <dbReference type="NCBI Taxonomy" id="9995"/>
    <lineage>
        <taxon>Eukaryota</taxon>
        <taxon>Metazoa</taxon>
        <taxon>Chordata</taxon>
        <taxon>Craniata</taxon>
        <taxon>Vertebrata</taxon>
        <taxon>Euteleostomi</taxon>
        <taxon>Mammalia</taxon>
        <taxon>Eutheria</taxon>
        <taxon>Euarchontoglires</taxon>
        <taxon>Glires</taxon>
        <taxon>Rodentia</taxon>
        <taxon>Sciuromorpha</taxon>
        <taxon>Sciuridae</taxon>
        <taxon>Xerinae</taxon>
        <taxon>Marmotini</taxon>
        <taxon>Marmota</taxon>
    </lineage>
</organism>
<sequence>MAELLCDSSSKQSLNPQELACDTSSEEPLNLQEPQKAGPATKPKPRLPSHSKSMRHRSHSRCGDNFATYFPRVLKHIHSGLSLSRSSMSVLDSFVQDIFERITSEARRLAGQNHRSTITSRDLQTAVCLLLPGEIGKHAVYEATRAVCRSHSSK</sequence>
<reference evidence="4" key="2">
    <citation type="submission" date="2020-08" db="EMBL/GenBank/DDBJ databases">
        <authorList>
            <person name="Shumante A."/>
            <person name="Zimin A.V."/>
            <person name="Puiu D."/>
            <person name="Salzberg S.L."/>
        </authorList>
    </citation>
    <scope>NUCLEOTIDE SEQUENCE</scope>
    <source>
        <strain evidence="4">WC2-LM</strain>
        <tissue evidence="4">Liver</tissue>
    </source>
</reference>
<dbReference type="InterPro" id="IPR007125">
    <property type="entry name" value="H2A/H2B/H3"/>
</dbReference>
<evidence type="ECO:0000259" key="3">
    <source>
        <dbReference type="Pfam" id="PF00125"/>
    </source>
</evidence>
<gene>
    <name evidence="4" type="ORF">GHT09_015415</name>
    <name evidence="5" type="ORF">MONAX_5E046402</name>
</gene>
<feature type="compositionally biased region" description="Polar residues" evidence="2">
    <location>
        <begin position="7"/>
        <end position="27"/>
    </location>
</feature>
<proteinExistence type="inferred from homology"/>
<keyword evidence="6" id="KW-1185">Reference proteome</keyword>
<dbReference type="CDD" id="cd22910">
    <property type="entry name" value="HFD_H2B"/>
    <property type="match status" value="1"/>
</dbReference>
<dbReference type="EMBL" id="WJEC01008660">
    <property type="protein sequence ID" value="KAF7461244.1"/>
    <property type="molecule type" value="Genomic_DNA"/>
</dbReference>
<evidence type="ECO:0000256" key="2">
    <source>
        <dbReference type="SAM" id="MobiDB-lite"/>
    </source>
</evidence>
<protein>
    <submittedName>
        <fullName evidence="4">Late histone H2B.L4-like</fullName>
    </submittedName>
</protein>
<reference evidence="5 6" key="1">
    <citation type="submission" date="2019-04" db="EMBL/GenBank/DDBJ databases">
        <authorList>
            <person name="Alioto T."/>
            <person name="Alioto T."/>
        </authorList>
    </citation>
    <scope>NUCLEOTIDE SEQUENCE [LARGE SCALE GENOMIC DNA]</scope>
</reference>